<evidence type="ECO:0000313" key="3">
    <source>
        <dbReference type="EMBL" id="CAB9529059.1"/>
    </source>
</evidence>
<evidence type="ECO:0000256" key="1">
    <source>
        <dbReference type="SAM" id="MobiDB-lite"/>
    </source>
</evidence>
<dbReference type="Proteomes" id="UP001153069">
    <property type="component" value="Unassembled WGS sequence"/>
</dbReference>
<dbReference type="EMBL" id="CAICTM010002392">
    <property type="protein sequence ID" value="CAB9529059.1"/>
    <property type="molecule type" value="Genomic_DNA"/>
</dbReference>
<dbReference type="SMART" id="SM00228">
    <property type="entry name" value="PDZ"/>
    <property type="match status" value="2"/>
</dbReference>
<dbReference type="SUPFAM" id="SSF50156">
    <property type="entry name" value="PDZ domain-like"/>
    <property type="match status" value="2"/>
</dbReference>
<name>A0A9N8F032_9STRA</name>
<dbReference type="CDD" id="cd00136">
    <property type="entry name" value="PDZ_canonical"/>
    <property type="match status" value="1"/>
</dbReference>
<sequence length="427" mass="47460">MTRSSSCTCRQVAVETAPATVPLVKTTAHCMDDDSSHGDDALDDSFGRSFRRRNSGGESLIAVTAEAVPSDQIGEAEGNLPAVKLSHDAVVALPLCQQQQPPQQADHALPIIVDAAASLPEVVATLVETVESCCMYEDDKNGWKRPEFLSATIVRHSIHEKFGVTFTVDKDAPTEGKKTTFSRFRRRKSHKQEPRHNRLPQISDLHDQGLLSQAPFCVGDLLVSINMHSCRGMFPEELTELLSNLTGKITIVVRHPGGDSSLVESFLRKPNPAAKTGVGLMYNPRQNRLKVKQVHGEGLLANGLLQVEDRIVAINHIPCQHWDAREAVEQIARSPLWVSIVARRHRDFGLVLTVQDEGEAPKKRSVTKRDSKSHDSRLQLRLLPSSRAHQSHDPRPNLRIPALTRRRQEQERPTRLTLPQPSVSCWV</sequence>
<feature type="compositionally biased region" description="Polar residues" evidence="1">
    <location>
        <begin position="417"/>
        <end position="427"/>
    </location>
</feature>
<comment type="caution">
    <text evidence="3">The sequence shown here is derived from an EMBL/GenBank/DDBJ whole genome shotgun (WGS) entry which is preliminary data.</text>
</comment>
<organism evidence="3 4">
    <name type="scientific">Seminavis robusta</name>
    <dbReference type="NCBI Taxonomy" id="568900"/>
    <lineage>
        <taxon>Eukaryota</taxon>
        <taxon>Sar</taxon>
        <taxon>Stramenopiles</taxon>
        <taxon>Ochrophyta</taxon>
        <taxon>Bacillariophyta</taxon>
        <taxon>Bacillariophyceae</taxon>
        <taxon>Bacillariophycidae</taxon>
        <taxon>Naviculales</taxon>
        <taxon>Naviculaceae</taxon>
        <taxon>Seminavis</taxon>
    </lineage>
</organism>
<dbReference type="InterPro" id="IPR036034">
    <property type="entry name" value="PDZ_sf"/>
</dbReference>
<feature type="domain" description="PDZ" evidence="2">
    <location>
        <begin position="276"/>
        <end position="346"/>
    </location>
</feature>
<accession>A0A9N8F032</accession>
<dbReference type="InterPro" id="IPR001478">
    <property type="entry name" value="PDZ"/>
</dbReference>
<evidence type="ECO:0000259" key="2">
    <source>
        <dbReference type="SMART" id="SM00228"/>
    </source>
</evidence>
<dbReference type="Gene3D" id="2.30.42.10">
    <property type="match status" value="2"/>
</dbReference>
<gene>
    <name evidence="3" type="ORF">SEMRO_2394_G325880.1</name>
</gene>
<feature type="region of interest" description="Disordered" evidence="1">
    <location>
        <begin position="383"/>
        <end position="427"/>
    </location>
</feature>
<evidence type="ECO:0000313" key="4">
    <source>
        <dbReference type="Proteomes" id="UP001153069"/>
    </source>
</evidence>
<feature type="domain" description="PDZ" evidence="2">
    <location>
        <begin position="160"/>
        <end position="257"/>
    </location>
</feature>
<keyword evidence="4" id="KW-1185">Reference proteome</keyword>
<reference evidence="3" key="1">
    <citation type="submission" date="2020-06" db="EMBL/GenBank/DDBJ databases">
        <authorList>
            <consortium name="Plant Systems Biology data submission"/>
        </authorList>
    </citation>
    <scope>NUCLEOTIDE SEQUENCE</scope>
    <source>
        <strain evidence="3">D6</strain>
    </source>
</reference>
<protein>
    <recommendedName>
        <fullName evidence="2">PDZ domain-containing protein</fullName>
    </recommendedName>
</protein>
<proteinExistence type="predicted"/>
<dbReference type="AlphaFoldDB" id="A0A9N8F032"/>